<gene>
    <name evidence="3" type="ORF">Q7C36_006672</name>
</gene>
<dbReference type="AlphaFoldDB" id="A0AA88NAP5"/>
<feature type="coiled-coil region" evidence="1">
    <location>
        <begin position="93"/>
        <end position="120"/>
    </location>
</feature>
<sequence>MAEFSHIKGDIPALKPTTVRHRTEPPNVTIDQMMENLNEYQDKRLGIRKCYYNSGTRNFADIKKAYGKTQHFRANLRRDGWSVIVGKQIRQHLHKCKTDKLQLKKDKERLLNENNRLMTLLSKQQGSNNRSERHIRPITPSSKNQQGSLYPFKELRKVENQQHHYLMGESDDYSTGSHVISEQESFTFAHVSRDNSNARLAPVIVKNRQTEIEMDIEEEYEENGKRQTHIVKKNGQEIFWQMLQSLQKIYTLHPLVEAMIFNVNLRDNDQKRLTGNVEARIGESQENIEAGWEAVNAFLFELKPAEFNWSKITPCIQKTGESVVDYEEGFRQTWLEHAGLNHSEDLDRDTSMPLKIAFVNGHKSS</sequence>
<name>A0AA88NAP5_TACVA</name>
<keyword evidence="4" id="KW-1185">Reference proteome</keyword>
<evidence type="ECO:0000256" key="2">
    <source>
        <dbReference type="SAM" id="MobiDB-lite"/>
    </source>
</evidence>
<evidence type="ECO:0000313" key="4">
    <source>
        <dbReference type="Proteomes" id="UP001187315"/>
    </source>
</evidence>
<proteinExistence type="predicted"/>
<dbReference type="Proteomes" id="UP001187315">
    <property type="component" value="Unassembled WGS sequence"/>
</dbReference>
<feature type="region of interest" description="Disordered" evidence="2">
    <location>
        <begin position="123"/>
        <end position="147"/>
    </location>
</feature>
<keyword evidence="1" id="KW-0175">Coiled coil</keyword>
<organism evidence="3 4">
    <name type="scientific">Tachysurus vachellii</name>
    <name type="common">Darkbarbel catfish</name>
    <name type="synonym">Pelteobagrus vachellii</name>
    <dbReference type="NCBI Taxonomy" id="175792"/>
    <lineage>
        <taxon>Eukaryota</taxon>
        <taxon>Metazoa</taxon>
        <taxon>Chordata</taxon>
        <taxon>Craniata</taxon>
        <taxon>Vertebrata</taxon>
        <taxon>Euteleostomi</taxon>
        <taxon>Actinopterygii</taxon>
        <taxon>Neopterygii</taxon>
        <taxon>Teleostei</taxon>
        <taxon>Ostariophysi</taxon>
        <taxon>Siluriformes</taxon>
        <taxon>Bagridae</taxon>
        <taxon>Tachysurus</taxon>
    </lineage>
</organism>
<evidence type="ECO:0000313" key="3">
    <source>
        <dbReference type="EMBL" id="KAK2854803.1"/>
    </source>
</evidence>
<protein>
    <submittedName>
        <fullName evidence="3">Uncharacterized protein</fullName>
    </submittedName>
</protein>
<dbReference type="EMBL" id="JAVHJS010000006">
    <property type="protein sequence ID" value="KAK2854803.1"/>
    <property type="molecule type" value="Genomic_DNA"/>
</dbReference>
<evidence type="ECO:0000256" key="1">
    <source>
        <dbReference type="SAM" id="Coils"/>
    </source>
</evidence>
<reference evidence="3" key="1">
    <citation type="submission" date="2023-08" db="EMBL/GenBank/DDBJ databases">
        <title>Pelteobagrus vachellii genome.</title>
        <authorList>
            <person name="Liu H."/>
        </authorList>
    </citation>
    <scope>NUCLEOTIDE SEQUENCE</scope>
    <source>
        <strain evidence="3">PRFRI_2022a</strain>
        <tissue evidence="3">Muscle</tissue>
    </source>
</reference>
<accession>A0AA88NAP5</accession>
<comment type="caution">
    <text evidence="3">The sequence shown here is derived from an EMBL/GenBank/DDBJ whole genome shotgun (WGS) entry which is preliminary data.</text>
</comment>